<dbReference type="Pfam" id="PF03713">
    <property type="entry name" value="DUF305"/>
    <property type="match status" value="1"/>
</dbReference>
<feature type="chain" id="PRO_5046516706" evidence="1">
    <location>
        <begin position="27"/>
        <end position="207"/>
    </location>
</feature>
<dbReference type="EMBL" id="JBHSBI010000019">
    <property type="protein sequence ID" value="MFC4012153.1"/>
    <property type="molecule type" value="Genomic_DNA"/>
</dbReference>
<evidence type="ECO:0000313" key="4">
    <source>
        <dbReference type="Proteomes" id="UP001595851"/>
    </source>
</evidence>
<sequence>MTRKRTAVRGIALATTLAAGVLVLTACGDTAGQDTTMMSGSAPTATVTTATARPEADFNEADVMFAQMMTTHHQEAIEMADAARTRASSKEVKKLAAKMSATRQAEVQTMRGWLSAWGEPLPAADAAHASAGGSSDGDVKKLLAAKGPAFDKEFLTLMIAHHKEAMTMARAELDHGKNPQAKELAEKMEKTQEAEMEQMEKLLYKLP</sequence>
<dbReference type="RefSeq" id="WP_379532073.1">
    <property type="nucleotide sequence ID" value="NZ_JBHSBI010000019.1"/>
</dbReference>
<gene>
    <name evidence="3" type="ORF">ACFOY2_33300</name>
</gene>
<comment type="caution">
    <text evidence="3">The sequence shown here is derived from an EMBL/GenBank/DDBJ whole genome shotgun (WGS) entry which is preliminary data.</text>
</comment>
<organism evidence="3 4">
    <name type="scientific">Nonomuraea purpurea</name>
    <dbReference type="NCBI Taxonomy" id="1849276"/>
    <lineage>
        <taxon>Bacteria</taxon>
        <taxon>Bacillati</taxon>
        <taxon>Actinomycetota</taxon>
        <taxon>Actinomycetes</taxon>
        <taxon>Streptosporangiales</taxon>
        <taxon>Streptosporangiaceae</taxon>
        <taxon>Nonomuraea</taxon>
    </lineage>
</organism>
<dbReference type="InterPro" id="IPR012347">
    <property type="entry name" value="Ferritin-like"/>
</dbReference>
<reference evidence="4" key="1">
    <citation type="journal article" date="2019" name="Int. J. Syst. Evol. Microbiol.">
        <title>The Global Catalogue of Microorganisms (GCM) 10K type strain sequencing project: providing services to taxonomists for standard genome sequencing and annotation.</title>
        <authorList>
            <consortium name="The Broad Institute Genomics Platform"/>
            <consortium name="The Broad Institute Genome Sequencing Center for Infectious Disease"/>
            <person name="Wu L."/>
            <person name="Ma J."/>
        </authorList>
    </citation>
    <scope>NUCLEOTIDE SEQUENCE [LARGE SCALE GENOMIC DNA]</scope>
    <source>
        <strain evidence="4">TBRC 1276</strain>
    </source>
</reference>
<keyword evidence="1" id="KW-0732">Signal</keyword>
<dbReference type="Gene3D" id="1.20.1260.10">
    <property type="match status" value="1"/>
</dbReference>
<name>A0ABV8GDW0_9ACTN</name>
<evidence type="ECO:0000313" key="3">
    <source>
        <dbReference type="EMBL" id="MFC4012153.1"/>
    </source>
</evidence>
<dbReference type="PANTHER" id="PTHR36933">
    <property type="entry name" value="SLL0788 PROTEIN"/>
    <property type="match status" value="1"/>
</dbReference>
<feature type="domain" description="DUF305" evidence="2">
    <location>
        <begin position="62"/>
        <end position="203"/>
    </location>
</feature>
<dbReference type="InterPro" id="IPR005183">
    <property type="entry name" value="DUF305_CopM-like"/>
</dbReference>
<evidence type="ECO:0000256" key="1">
    <source>
        <dbReference type="SAM" id="SignalP"/>
    </source>
</evidence>
<keyword evidence="4" id="KW-1185">Reference proteome</keyword>
<protein>
    <submittedName>
        <fullName evidence="3">DUF305 domain-containing protein</fullName>
    </submittedName>
</protein>
<proteinExistence type="predicted"/>
<dbReference type="Proteomes" id="UP001595851">
    <property type="component" value="Unassembled WGS sequence"/>
</dbReference>
<feature type="signal peptide" evidence="1">
    <location>
        <begin position="1"/>
        <end position="26"/>
    </location>
</feature>
<accession>A0ABV8GDW0</accession>
<dbReference type="PANTHER" id="PTHR36933:SF1">
    <property type="entry name" value="SLL0788 PROTEIN"/>
    <property type="match status" value="1"/>
</dbReference>
<dbReference type="PROSITE" id="PS51257">
    <property type="entry name" value="PROKAR_LIPOPROTEIN"/>
    <property type="match status" value="1"/>
</dbReference>
<evidence type="ECO:0000259" key="2">
    <source>
        <dbReference type="Pfam" id="PF03713"/>
    </source>
</evidence>